<dbReference type="InterPro" id="IPR045016">
    <property type="entry name" value="NhaD-like"/>
</dbReference>
<reference evidence="2" key="1">
    <citation type="journal article" date="2017" name="Nat. Commun.">
        <title>The asparagus genome sheds light on the origin and evolution of a young Y chromosome.</title>
        <authorList>
            <person name="Harkess A."/>
            <person name="Zhou J."/>
            <person name="Xu C."/>
            <person name="Bowers J.E."/>
            <person name="Van der Hulst R."/>
            <person name="Ayyampalayam S."/>
            <person name="Mercati F."/>
            <person name="Riccardi P."/>
            <person name="McKain M.R."/>
            <person name="Kakrana A."/>
            <person name="Tang H."/>
            <person name="Ray J."/>
            <person name="Groenendijk J."/>
            <person name="Arikit S."/>
            <person name="Mathioni S.M."/>
            <person name="Nakano M."/>
            <person name="Shan H."/>
            <person name="Telgmann-Rauber A."/>
            <person name="Kanno A."/>
            <person name="Yue Z."/>
            <person name="Chen H."/>
            <person name="Li W."/>
            <person name="Chen Y."/>
            <person name="Xu X."/>
            <person name="Zhang Y."/>
            <person name="Luo S."/>
            <person name="Chen H."/>
            <person name="Gao J."/>
            <person name="Mao Z."/>
            <person name="Pires J.C."/>
            <person name="Luo M."/>
            <person name="Kudrna D."/>
            <person name="Wing R.A."/>
            <person name="Meyers B.C."/>
            <person name="Yi K."/>
            <person name="Kong H."/>
            <person name="Lavrijsen P."/>
            <person name="Sunseri F."/>
            <person name="Falavigna A."/>
            <person name="Ye Y."/>
            <person name="Leebens-Mack J.H."/>
            <person name="Chen G."/>
        </authorList>
    </citation>
    <scope>NUCLEOTIDE SEQUENCE [LARGE SCALE GENOMIC DNA]</scope>
    <source>
        <strain evidence="2">cv. DH0086</strain>
    </source>
</reference>
<dbReference type="GO" id="GO:0015297">
    <property type="term" value="F:antiporter activity"/>
    <property type="evidence" value="ECO:0007669"/>
    <property type="project" value="InterPro"/>
</dbReference>
<accession>A0A5P1ELH9</accession>
<protein>
    <submittedName>
        <fullName evidence="1">Uncharacterized protein</fullName>
    </submittedName>
</protein>
<organism evidence="1 2">
    <name type="scientific">Asparagus officinalis</name>
    <name type="common">Garden asparagus</name>
    <dbReference type="NCBI Taxonomy" id="4686"/>
    <lineage>
        <taxon>Eukaryota</taxon>
        <taxon>Viridiplantae</taxon>
        <taxon>Streptophyta</taxon>
        <taxon>Embryophyta</taxon>
        <taxon>Tracheophyta</taxon>
        <taxon>Spermatophyta</taxon>
        <taxon>Magnoliopsida</taxon>
        <taxon>Liliopsida</taxon>
        <taxon>Asparagales</taxon>
        <taxon>Asparagaceae</taxon>
        <taxon>Asparagoideae</taxon>
        <taxon>Asparagus</taxon>
    </lineage>
</organism>
<proteinExistence type="predicted"/>
<dbReference type="PANTHER" id="PTHR43269:SF2">
    <property type="entry name" value="SODIUM_PROTON ANTIPORTER 1-RELATED"/>
    <property type="match status" value="1"/>
</dbReference>
<dbReference type="AlphaFoldDB" id="A0A5P1ELH9"/>
<evidence type="ECO:0000313" key="2">
    <source>
        <dbReference type="Proteomes" id="UP000243459"/>
    </source>
</evidence>
<dbReference type="EMBL" id="CM007387">
    <property type="protein sequence ID" value="ONK64900.1"/>
    <property type="molecule type" value="Genomic_DNA"/>
</dbReference>
<gene>
    <name evidence="1" type="ORF">A4U43_C07F31260</name>
</gene>
<evidence type="ECO:0000313" key="1">
    <source>
        <dbReference type="EMBL" id="ONK64900.1"/>
    </source>
</evidence>
<sequence>MRQLEDGLALGGRGDGGGWGMLVGYHHGRVDRAARLLSATCRRRFIPEVIEEVFFNHRVLPVKSGTVCFSQVGFVTFFLNSVLDNLTSTIVMVSLLRKLVPPSEYRKTQILRDMKLGALERKEEKT</sequence>
<dbReference type="PANTHER" id="PTHR43269">
    <property type="entry name" value="SODIUM/PROTON ANTIPORTER 1-RELATED"/>
    <property type="match status" value="1"/>
</dbReference>
<name>A0A5P1ELH9_ASPOF</name>
<keyword evidence="2" id="KW-1185">Reference proteome</keyword>
<dbReference type="Proteomes" id="UP000243459">
    <property type="component" value="Chromosome 7"/>
</dbReference>
<dbReference type="Gramene" id="ONK64900">
    <property type="protein sequence ID" value="ONK64900"/>
    <property type="gene ID" value="A4U43_C07F31260"/>
</dbReference>
<dbReference type="GO" id="GO:0006814">
    <property type="term" value="P:sodium ion transport"/>
    <property type="evidence" value="ECO:0007669"/>
    <property type="project" value="InterPro"/>
</dbReference>